<keyword evidence="6" id="KW-1185">Reference proteome</keyword>
<dbReference type="InterPro" id="IPR043128">
    <property type="entry name" value="Rev_trsase/Diguanyl_cyclase"/>
</dbReference>
<evidence type="ECO:0000313" key="5">
    <source>
        <dbReference type="EMBL" id="MXN66136.1"/>
    </source>
</evidence>
<gene>
    <name evidence="5" type="ORF">GR183_14570</name>
</gene>
<keyword evidence="3" id="KW-1133">Transmembrane helix</keyword>
<keyword evidence="3" id="KW-0812">Transmembrane</keyword>
<dbReference type="GO" id="GO:0043709">
    <property type="term" value="P:cell adhesion involved in single-species biofilm formation"/>
    <property type="evidence" value="ECO:0007669"/>
    <property type="project" value="TreeGrafter"/>
</dbReference>
<feature type="transmembrane region" description="Helical" evidence="3">
    <location>
        <begin position="93"/>
        <end position="112"/>
    </location>
</feature>
<dbReference type="RefSeq" id="WP_160776391.1">
    <property type="nucleotide sequence ID" value="NZ_WUMV01000007.1"/>
</dbReference>
<feature type="transmembrane region" description="Helical" evidence="3">
    <location>
        <begin position="200"/>
        <end position="221"/>
    </location>
</feature>
<feature type="domain" description="GGDEF" evidence="4">
    <location>
        <begin position="286"/>
        <end position="417"/>
    </location>
</feature>
<comment type="caution">
    <text evidence="5">The sequence shown here is derived from an EMBL/GenBank/DDBJ whole genome shotgun (WGS) entry which is preliminary data.</text>
</comment>
<dbReference type="SUPFAM" id="SSF55073">
    <property type="entry name" value="Nucleotide cyclase"/>
    <property type="match status" value="1"/>
</dbReference>
<dbReference type="EMBL" id="WUMV01000007">
    <property type="protein sequence ID" value="MXN66136.1"/>
    <property type="molecule type" value="Genomic_DNA"/>
</dbReference>
<dbReference type="PANTHER" id="PTHR45138">
    <property type="entry name" value="REGULATORY COMPONENTS OF SENSORY TRANSDUCTION SYSTEM"/>
    <property type="match status" value="1"/>
</dbReference>
<dbReference type="Pfam" id="PF20973">
    <property type="entry name" value="VUPS"/>
    <property type="match status" value="1"/>
</dbReference>
<organism evidence="5 6">
    <name type="scientific">Stappia sediminis</name>
    <dbReference type="NCBI Taxonomy" id="2692190"/>
    <lineage>
        <taxon>Bacteria</taxon>
        <taxon>Pseudomonadati</taxon>
        <taxon>Pseudomonadota</taxon>
        <taxon>Alphaproteobacteria</taxon>
        <taxon>Hyphomicrobiales</taxon>
        <taxon>Stappiaceae</taxon>
        <taxon>Stappia</taxon>
    </lineage>
</organism>
<evidence type="ECO:0000313" key="6">
    <source>
        <dbReference type="Proteomes" id="UP000433101"/>
    </source>
</evidence>
<dbReference type="GO" id="GO:0005886">
    <property type="term" value="C:plasma membrane"/>
    <property type="evidence" value="ECO:0007669"/>
    <property type="project" value="TreeGrafter"/>
</dbReference>
<dbReference type="FunFam" id="3.30.70.270:FF:000001">
    <property type="entry name" value="Diguanylate cyclase domain protein"/>
    <property type="match status" value="1"/>
</dbReference>
<dbReference type="CDD" id="cd01949">
    <property type="entry name" value="GGDEF"/>
    <property type="match status" value="1"/>
</dbReference>
<feature type="transmembrane region" description="Helical" evidence="3">
    <location>
        <begin position="132"/>
        <end position="154"/>
    </location>
</feature>
<dbReference type="InterPro" id="IPR029787">
    <property type="entry name" value="Nucleotide_cyclase"/>
</dbReference>
<dbReference type="Proteomes" id="UP000433101">
    <property type="component" value="Unassembled WGS sequence"/>
</dbReference>
<name>A0A7X3S8R4_9HYPH</name>
<proteinExistence type="predicted"/>
<dbReference type="InterPro" id="IPR048533">
    <property type="entry name" value="VUPS"/>
</dbReference>
<dbReference type="GO" id="GO:0052621">
    <property type="term" value="F:diguanylate cyclase activity"/>
    <property type="evidence" value="ECO:0007669"/>
    <property type="project" value="UniProtKB-EC"/>
</dbReference>
<dbReference type="GO" id="GO:1902201">
    <property type="term" value="P:negative regulation of bacterial-type flagellum-dependent cell motility"/>
    <property type="evidence" value="ECO:0007669"/>
    <property type="project" value="TreeGrafter"/>
</dbReference>
<dbReference type="InterPro" id="IPR000160">
    <property type="entry name" value="GGDEF_dom"/>
</dbReference>
<sequence length="431" mass="48016">MELTNAFLLFGEASLYFFVMVSLLEARHKIGLGVFFCALGVMHFLETYLASVFYVALPFGVISPGSSVLFSGKLLMILLLYIKEDAAVVRQPIYGLLIGNFLIVGLVMILRNHETLALIEGRSPNFSFIDEMGWLMVWGTTLLFFDSVGIILLYERLGGWFRRHPALRFLLCGMVMLTFDQLGFYFALRYVSGAPVDVLFGGWIAKMAAAIVYSAFFLIYMRVSRTTLPQSESLGTSDVFHVLTYRERYEQLLEAAARDHLTGVYDRGRYDVEAPRVIDKNIRRGYPVSLMVIDIDRFKEINDTLGHSAGDVVLKDVAEILAGALRGDDHLFRYGGEEFVVVCERLPIDGALSMANRLRRRIAETVHTESGSNVTVSIGVAAGPDDGHALTSLFKTADARLYKAKQEGRNRVCGNDGVQQGQMILATQPVT</sequence>
<reference evidence="5 6" key="1">
    <citation type="submission" date="2019-12" db="EMBL/GenBank/DDBJ databases">
        <authorList>
            <person name="Li M."/>
        </authorList>
    </citation>
    <scope>NUCLEOTIDE SEQUENCE [LARGE SCALE GENOMIC DNA]</scope>
    <source>
        <strain evidence="5 6">GBMRC 2046</strain>
    </source>
</reference>
<evidence type="ECO:0000256" key="1">
    <source>
        <dbReference type="ARBA" id="ARBA00012528"/>
    </source>
</evidence>
<evidence type="ECO:0000256" key="2">
    <source>
        <dbReference type="ARBA" id="ARBA00034247"/>
    </source>
</evidence>
<dbReference type="SMART" id="SM00267">
    <property type="entry name" value="GGDEF"/>
    <property type="match status" value="1"/>
</dbReference>
<dbReference type="AlphaFoldDB" id="A0A7X3S8R4"/>
<protein>
    <recommendedName>
        <fullName evidence="1">diguanylate cyclase</fullName>
        <ecNumber evidence="1">2.7.7.65</ecNumber>
    </recommendedName>
</protein>
<comment type="catalytic activity">
    <reaction evidence="2">
        <text>2 GTP = 3',3'-c-di-GMP + 2 diphosphate</text>
        <dbReference type="Rhea" id="RHEA:24898"/>
        <dbReference type="ChEBI" id="CHEBI:33019"/>
        <dbReference type="ChEBI" id="CHEBI:37565"/>
        <dbReference type="ChEBI" id="CHEBI:58805"/>
        <dbReference type="EC" id="2.7.7.65"/>
    </reaction>
</comment>
<evidence type="ECO:0000256" key="3">
    <source>
        <dbReference type="SAM" id="Phobius"/>
    </source>
</evidence>
<dbReference type="NCBIfam" id="TIGR00254">
    <property type="entry name" value="GGDEF"/>
    <property type="match status" value="1"/>
</dbReference>
<dbReference type="PROSITE" id="PS50887">
    <property type="entry name" value="GGDEF"/>
    <property type="match status" value="1"/>
</dbReference>
<accession>A0A7X3S8R4</accession>
<keyword evidence="3" id="KW-0472">Membrane</keyword>
<feature type="transmembrane region" description="Helical" evidence="3">
    <location>
        <begin position="166"/>
        <end position="188"/>
    </location>
</feature>
<feature type="transmembrane region" description="Helical" evidence="3">
    <location>
        <begin position="6"/>
        <end position="24"/>
    </location>
</feature>
<dbReference type="Gene3D" id="3.30.70.270">
    <property type="match status" value="1"/>
</dbReference>
<dbReference type="InterPro" id="IPR050469">
    <property type="entry name" value="Diguanylate_Cyclase"/>
</dbReference>
<dbReference type="Pfam" id="PF00990">
    <property type="entry name" value="GGDEF"/>
    <property type="match status" value="1"/>
</dbReference>
<dbReference type="PANTHER" id="PTHR45138:SF9">
    <property type="entry name" value="DIGUANYLATE CYCLASE DGCM-RELATED"/>
    <property type="match status" value="1"/>
</dbReference>
<feature type="transmembrane region" description="Helical" evidence="3">
    <location>
        <begin position="31"/>
        <end position="55"/>
    </location>
</feature>
<dbReference type="EC" id="2.7.7.65" evidence="1"/>
<feature type="transmembrane region" description="Helical" evidence="3">
    <location>
        <begin position="61"/>
        <end position="81"/>
    </location>
</feature>
<evidence type="ECO:0000259" key="4">
    <source>
        <dbReference type="PROSITE" id="PS50887"/>
    </source>
</evidence>